<gene>
    <name evidence="1" type="ORF">SAMN05192563_1001518</name>
</gene>
<dbReference type="OrthoDB" id="3035332at2"/>
<proteinExistence type="predicted"/>
<reference evidence="1 2" key="1">
    <citation type="submission" date="2016-10" db="EMBL/GenBank/DDBJ databases">
        <authorList>
            <person name="de Groot N.N."/>
        </authorList>
    </citation>
    <scope>NUCLEOTIDE SEQUENCE [LARGE SCALE GENOMIC DNA]</scope>
    <source>
        <strain evidence="1 2">LMG 27731</strain>
    </source>
</reference>
<protein>
    <submittedName>
        <fullName evidence="1">Uncharacterized protein</fullName>
    </submittedName>
</protein>
<name>A0A1I6YIU7_9BURK</name>
<sequence>MLHSPLFTSTIYFDDLASGKKHDAKKASTTAYKWLEAEFPEHSSEIKTVKDPANEQTAHASVLNSQQKFVAGAHPEIRMAYFDFDDDHWTKVDLWDRKGRIDGRTAGTTVPGSVESIAPFQSVLVG</sequence>
<organism evidence="1 2">
    <name type="scientific">Paraburkholderia aspalathi</name>
    <dbReference type="NCBI Taxonomy" id="1324617"/>
    <lineage>
        <taxon>Bacteria</taxon>
        <taxon>Pseudomonadati</taxon>
        <taxon>Pseudomonadota</taxon>
        <taxon>Betaproteobacteria</taxon>
        <taxon>Burkholderiales</taxon>
        <taxon>Burkholderiaceae</taxon>
        <taxon>Paraburkholderia</taxon>
    </lineage>
</organism>
<dbReference type="RefSeq" id="WP_093632725.1">
    <property type="nucleotide sequence ID" value="NZ_FPBH01000001.1"/>
</dbReference>
<evidence type="ECO:0000313" key="1">
    <source>
        <dbReference type="EMBL" id="SFT50322.1"/>
    </source>
</evidence>
<dbReference type="Proteomes" id="UP000198844">
    <property type="component" value="Unassembled WGS sequence"/>
</dbReference>
<evidence type="ECO:0000313" key="2">
    <source>
        <dbReference type="Proteomes" id="UP000198844"/>
    </source>
</evidence>
<dbReference type="AlphaFoldDB" id="A0A1I6YIU7"/>
<dbReference type="EMBL" id="FPBH01000001">
    <property type="protein sequence ID" value="SFT50322.1"/>
    <property type="molecule type" value="Genomic_DNA"/>
</dbReference>
<accession>A0A1I6YIU7</accession>